<evidence type="ECO:0000313" key="2">
    <source>
        <dbReference type="Proteomes" id="UP000019151"/>
    </source>
</evidence>
<organism evidence="1 2">
    <name type="scientific">Gemmatirosa kalamazoonensis</name>
    <dbReference type="NCBI Taxonomy" id="861299"/>
    <lineage>
        <taxon>Bacteria</taxon>
        <taxon>Pseudomonadati</taxon>
        <taxon>Gemmatimonadota</taxon>
        <taxon>Gemmatimonadia</taxon>
        <taxon>Gemmatimonadales</taxon>
        <taxon>Gemmatimonadaceae</taxon>
        <taxon>Gemmatirosa</taxon>
    </lineage>
</organism>
<dbReference type="HOGENOM" id="CLU_1701721_0_0_0"/>
<gene>
    <name evidence="1" type="ORF">J421_5219</name>
</gene>
<keyword evidence="1" id="KW-0614">Plasmid</keyword>
<reference evidence="1 2" key="1">
    <citation type="journal article" date="2014" name="Genome Announc.">
        <title>Genome Sequence and Methylome of Soil Bacterium Gemmatirosa kalamazoonensis KBS708T, a Member of the Rarely Cultivated Gemmatimonadetes Phylum.</title>
        <authorList>
            <person name="Debruyn J.M."/>
            <person name="Radosevich M."/>
            <person name="Wommack K.E."/>
            <person name="Polson S.W."/>
            <person name="Hauser L.J."/>
            <person name="Fawaz M.N."/>
            <person name="Korlach J."/>
            <person name="Tsai Y.C."/>
        </authorList>
    </citation>
    <scope>NUCLEOTIDE SEQUENCE [LARGE SCALE GENOMIC DNA]</scope>
    <source>
        <strain evidence="1 2">KBS708</strain>
        <plasmid evidence="2">Plasmid 1</plasmid>
    </source>
</reference>
<evidence type="ECO:0000313" key="1">
    <source>
        <dbReference type="EMBL" id="AHG92754.1"/>
    </source>
</evidence>
<geneLocation type="plasmid" evidence="1 2">
    <name>1</name>
</geneLocation>
<dbReference type="EMBL" id="CP007129">
    <property type="protein sequence ID" value="AHG92754.1"/>
    <property type="molecule type" value="Genomic_DNA"/>
</dbReference>
<name>W0RP28_9BACT</name>
<sequence>MVPSSAPRPALGTRTHAQHLARVLSACTALTALATLTACATGASRYASYDVAPRRAPTATPGTTLRTLDASALRRTPYDFLFDAVNAYWPTVGNPPFTVTSLATSAAEPVGVYANGMFIGGLDALREVRVNEVARVRRITTAEENLQFGRQHRAGAILVEWLRAPASKAPR</sequence>
<proteinExistence type="predicted"/>
<dbReference type="InParanoid" id="W0RP28"/>
<dbReference type="KEGG" id="gba:J421_5219"/>
<protein>
    <submittedName>
        <fullName evidence="1">Uncharacterized protein</fullName>
    </submittedName>
</protein>
<accession>W0RP28</accession>
<dbReference type="Proteomes" id="UP000019151">
    <property type="component" value="Plasmid 1"/>
</dbReference>
<dbReference type="AlphaFoldDB" id="W0RP28"/>
<dbReference type="RefSeq" id="WP_148306545.1">
    <property type="nucleotide sequence ID" value="NZ_CP007129.1"/>
</dbReference>
<keyword evidence="2" id="KW-1185">Reference proteome</keyword>